<name>A0A1I6ZZK5_9RHOB</name>
<feature type="compositionally biased region" description="Basic and acidic residues" evidence="1">
    <location>
        <begin position="113"/>
        <end position="124"/>
    </location>
</feature>
<evidence type="ECO:0000256" key="1">
    <source>
        <dbReference type="SAM" id="MobiDB-lite"/>
    </source>
</evidence>
<feature type="compositionally biased region" description="Basic and acidic residues" evidence="1">
    <location>
        <begin position="57"/>
        <end position="67"/>
    </location>
</feature>
<keyword evidence="3" id="KW-1185">Reference proteome</keyword>
<feature type="compositionally biased region" description="Basic and acidic residues" evidence="1">
    <location>
        <begin position="82"/>
        <end position="95"/>
    </location>
</feature>
<dbReference type="Proteomes" id="UP000182466">
    <property type="component" value="Unassembled WGS sequence"/>
</dbReference>
<accession>A0A1I6ZZK5</accession>
<dbReference type="RefSeq" id="WP_245601544.1">
    <property type="nucleotide sequence ID" value="NZ_FPAW01000005.1"/>
</dbReference>
<organism evidence="2 3">
    <name type="scientific">Sedimentitalea nanhaiensis</name>
    <dbReference type="NCBI Taxonomy" id="999627"/>
    <lineage>
        <taxon>Bacteria</taxon>
        <taxon>Pseudomonadati</taxon>
        <taxon>Pseudomonadota</taxon>
        <taxon>Alphaproteobacteria</taxon>
        <taxon>Rhodobacterales</taxon>
        <taxon>Paracoccaceae</taxon>
        <taxon>Sedimentitalea</taxon>
    </lineage>
</organism>
<feature type="region of interest" description="Disordered" evidence="1">
    <location>
        <begin position="31"/>
        <end position="124"/>
    </location>
</feature>
<dbReference type="EMBL" id="FPAW01000005">
    <property type="protein sequence ID" value="SFT68110.1"/>
    <property type="molecule type" value="Genomic_DNA"/>
</dbReference>
<evidence type="ECO:0000313" key="2">
    <source>
        <dbReference type="EMBL" id="SFT68110.1"/>
    </source>
</evidence>
<reference evidence="2 3" key="1">
    <citation type="submission" date="2016-10" db="EMBL/GenBank/DDBJ databases">
        <authorList>
            <person name="de Groot N.N."/>
        </authorList>
    </citation>
    <scope>NUCLEOTIDE SEQUENCE [LARGE SCALE GENOMIC DNA]</scope>
    <source>
        <strain evidence="2 3">CGMCC 1.10959</strain>
    </source>
</reference>
<proteinExistence type="predicted"/>
<dbReference type="AlphaFoldDB" id="A0A1I6ZZK5"/>
<gene>
    <name evidence="2" type="ORF">SAMN05216236_10589</name>
</gene>
<evidence type="ECO:0000313" key="3">
    <source>
        <dbReference type="Proteomes" id="UP000182466"/>
    </source>
</evidence>
<protein>
    <submittedName>
        <fullName evidence="2">Uncharacterized protein</fullName>
    </submittedName>
</protein>
<sequence>MTYYDHATMMALRLGIWSAPPRIRPYEAEIQAQQAARMAAKKCEPSQPMAYPSDPGGAEKREIAKKDQNRRRSQQELPMCGKDGESAHAGHRRSDVQPNADPRRSKVQNKIQTDPDAKLNRSMP</sequence>